<evidence type="ECO:0000256" key="1">
    <source>
        <dbReference type="SAM" id="SignalP"/>
    </source>
</evidence>
<dbReference type="EMBL" id="MJBS01000032">
    <property type="protein sequence ID" value="OHE99865.1"/>
    <property type="molecule type" value="Genomic_DNA"/>
</dbReference>
<comment type="caution">
    <text evidence="2">The sequence shown here is derived from an EMBL/GenBank/DDBJ whole genome shotgun (WGS) entry which is preliminary data.</text>
</comment>
<keyword evidence="1" id="KW-0732">Signal</keyword>
<evidence type="ECO:0000313" key="2">
    <source>
        <dbReference type="EMBL" id="OHE99865.1"/>
    </source>
</evidence>
<organism evidence="2 3">
    <name type="scientific">Colletotrichum orchidophilum</name>
    <dbReference type="NCBI Taxonomy" id="1209926"/>
    <lineage>
        <taxon>Eukaryota</taxon>
        <taxon>Fungi</taxon>
        <taxon>Dikarya</taxon>
        <taxon>Ascomycota</taxon>
        <taxon>Pezizomycotina</taxon>
        <taxon>Sordariomycetes</taxon>
        <taxon>Hypocreomycetidae</taxon>
        <taxon>Glomerellales</taxon>
        <taxon>Glomerellaceae</taxon>
        <taxon>Colletotrichum</taxon>
    </lineage>
</organism>
<dbReference type="AlphaFoldDB" id="A0A1G4BEV5"/>
<gene>
    <name evidence="2" type="ORF">CORC01_04766</name>
</gene>
<sequence length="203" mass="22366">MRVSCFFMWALASTVSAIVIGGPSPVIVREVSSPDVSDLYNELKDLAVHDLDTFKRDASTDLAIIQYHPSALATRQGGFFNFGAFNCRRFNPISITAYVVTAKVAFDQAANMCKVWLNNKDFKYDILVRLSNSDDPNTSQEIVVRAKTCNTVYSVSFLKDGAKFKFEVGGEGTPAPTAPTARRSLPANTSENPFHKRRLMIGA</sequence>
<dbReference type="RefSeq" id="XP_022477010.1">
    <property type="nucleotide sequence ID" value="XM_022616413.1"/>
</dbReference>
<evidence type="ECO:0000313" key="3">
    <source>
        <dbReference type="Proteomes" id="UP000176998"/>
    </source>
</evidence>
<name>A0A1G4BEV5_9PEZI</name>
<feature type="signal peptide" evidence="1">
    <location>
        <begin position="1"/>
        <end position="17"/>
    </location>
</feature>
<reference evidence="2 3" key="1">
    <citation type="submission" date="2016-09" db="EMBL/GenBank/DDBJ databases">
        <authorList>
            <person name="Capua I."/>
            <person name="De Benedictis P."/>
            <person name="Joannis T."/>
            <person name="Lombin L.H."/>
            <person name="Cattoli G."/>
        </authorList>
    </citation>
    <scope>NUCLEOTIDE SEQUENCE [LARGE SCALE GENOMIC DNA]</scope>
    <source>
        <strain evidence="2 3">IMI 309357</strain>
    </source>
</reference>
<evidence type="ECO:0008006" key="4">
    <source>
        <dbReference type="Google" id="ProtNLM"/>
    </source>
</evidence>
<dbReference type="GeneID" id="34557923"/>
<dbReference type="Proteomes" id="UP000176998">
    <property type="component" value="Unassembled WGS sequence"/>
</dbReference>
<keyword evidence="3" id="KW-1185">Reference proteome</keyword>
<feature type="chain" id="PRO_5009602801" description="Secreted protein" evidence="1">
    <location>
        <begin position="18"/>
        <end position="203"/>
    </location>
</feature>
<accession>A0A1G4BEV5</accession>
<proteinExistence type="predicted"/>
<protein>
    <recommendedName>
        <fullName evidence="4">Secreted protein</fullName>
    </recommendedName>
</protein>
<dbReference type="OrthoDB" id="4796809at2759"/>